<dbReference type="SMART" id="SM00595">
    <property type="entry name" value="MADF"/>
    <property type="match status" value="1"/>
</dbReference>
<keyword evidence="6" id="KW-1185">Reference proteome</keyword>
<comment type="caution">
    <text evidence="5">The sequence shown here is derived from an EMBL/GenBank/DDBJ whole genome shotgun (WGS) entry which is preliminary data.</text>
</comment>
<dbReference type="Pfam" id="PF10545">
    <property type="entry name" value="MADF_DNA_bdg"/>
    <property type="match status" value="1"/>
</dbReference>
<evidence type="ECO:0000313" key="6">
    <source>
        <dbReference type="Proteomes" id="UP000037510"/>
    </source>
</evidence>
<dbReference type="InterPro" id="IPR039353">
    <property type="entry name" value="TF_Adf1"/>
</dbReference>
<dbReference type="PANTHER" id="PTHR12243:SF69">
    <property type="entry name" value="SI:CH73-59F11.3"/>
    <property type="match status" value="1"/>
</dbReference>
<dbReference type="PROSITE" id="PS51029">
    <property type="entry name" value="MADF"/>
    <property type="match status" value="1"/>
</dbReference>
<dbReference type="Pfam" id="PF02944">
    <property type="entry name" value="BESS"/>
    <property type="match status" value="1"/>
</dbReference>
<evidence type="ECO:0000313" key="5">
    <source>
        <dbReference type="EMBL" id="KOB65480.1"/>
    </source>
</evidence>
<evidence type="ECO:0000256" key="1">
    <source>
        <dbReference type="PROSITE-ProRule" id="PRU00371"/>
    </source>
</evidence>
<dbReference type="PANTHER" id="PTHR12243">
    <property type="entry name" value="MADF DOMAIN TRANSCRIPTION FACTOR"/>
    <property type="match status" value="1"/>
</dbReference>
<dbReference type="InterPro" id="IPR006578">
    <property type="entry name" value="MADF-dom"/>
</dbReference>
<keyword evidence="1" id="KW-0539">Nucleus</keyword>
<dbReference type="GO" id="GO:0005634">
    <property type="term" value="C:nucleus"/>
    <property type="evidence" value="ECO:0007669"/>
    <property type="project" value="UniProtKB-SubCell"/>
</dbReference>
<dbReference type="Proteomes" id="UP000037510">
    <property type="component" value="Unassembled WGS sequence"/>
</dbReference>
<dbReference type="GO" id="GO:0006357">
    <property type="term" value="P:regulation of transcription by RNA polymerase II"/>
    <property type="evidence" value="ECO:0007669"/>
    <property type="project" value="TreeGrafter"/>
</dbReference>
<organism evidence="5 6">
    <name type="scientific">Operophtera brumata</name>
    <name type="common">Winter moth</name>
    <name type="synonym">Phalaena brumata</name>
    <dbReference type="NCBI Taxonomy" id="104452"/>
    <lineage>
        <taxon>Eukaryota</taxon>
        <taxon>Metazoa</taxon>
        <taxon>Ecdysozoa</taxon>
        <taxon>Arthropoda</taxon>
        <taxon>Hexapoda</taxon>
        <taxon>Insecta</taxon>
        <taxon>Pterygota</taxon>
        <taxon>Neoptera</taxon>
        <taxon>Endopterygota</taxon>
        <taxon>Lepidoptera</taxon>
        <taxon>Glossata</taxon>
        <taxon>Ditrysia</taxon>
        <taxon>Geometroidea</taxon>
        <taxon>Geometridae</taxon>
        <taxon>Larentiinae</taxon>
        <taxon>Operophtera</taxon>
    </lineage>
</organism>
<dbReference type="PROSITE" id="PS51031">
    <property type="entry name" value="BESS"/>
    <property type="match status" value="1"/>
</dbReference>
<evidence type="ECO:0000256" key="2">
    <source>
        <dbReference type="SAM" id="MobiDB-lite"/>
    </source>
</evidence>
<dbReference type="GO" id="GO:0003677">
    <property type="term" value="F:DNA binding"/>
    <property type="evidence" value="ECO:0007669"/>
    <property type="project" value="InterPro"/>
</dbReference>
<dbReference type="GO" id="GO:0005667">
    <property type="term" value="C:transcription regulator complex"/>
    <property type="evidence" value="ECO:0007669"/>
    <property type="project" value="TreeGrafter"/>
</dbReference>
<protein>
    <submittedName>
        <fullName evidence="5">Dorsal interacting protein 3</fullName>
    </submittedName>
</protein>
<name>A0A0L7KQU0_OPEBR</name>
<dbReference type="AlphaFoldDB" id="A0A0L7KQU0"/>
<gene>
    <name evidence="5" type="ORF">OBRU01_21498</name>
</gene>
<comment type="subcellular location">
    <subcellularLocation>
        <location evidence="1">Nucleus</location>
    </subcellularLocation>
</comment>
<accession>A0A0L7KQU0</accession>
<dbReference type="EMBL" id="JTDY01007070">
    <property type="protein sequence ID" value="KOB65480.1"/>
    <property type="molecule type" value="Genomic_DNA"/>
</dbReference>
<proteinExistence type="predicted"/>
<feature type="domain" description="MADF" evidence="3">
    <location>
        <begin position="9"/>
        <end position="104"/>
    </location>
</feature>
<feature type="domain" description="BESS" evidence="4">
    <location>
        <begin position="214"/>
        <end position="253"/>
    </location>
</feature>
<reference evidence="5 6" key="1">
    <citation type="journal article" date="2015" name="Genome Biol. Evol.">
        <title>The genome of winter moth (Operophtera brumata) provides a genomic perspective on sexual dimorphism and phenology.</title>
        <authorList>
            <person name="Derks M.F."/>
            <person name="Smit S."/>
            <person name="Salis L."/>
            <person name="Schijlen E."/>
            <person name="Bossers A."/>
            <person name="Mateman C."/>
            <person name="Pijl A.S."/>
            <person name="de Ridder D."/>
            <person name="Groenen M.A."/>
            <person name="Visser M.E."/>
            <person name="Megens H.J."/>
        </authorList>
    </citation>
    <scope>NUCLEOTIDE SEQUENCE [LARGE SCALE GENOMIC DNA]</scope>
    <source>
        <strain evidence="5">WM2013NL</strain>
        <tissue evidence="5">Head and thorax</tissue>
    </source>
</reference>
<evidence type="ECO:0000259" key="4">
    <source>
        <dbReference type="PROSITE" id="PS51031"/>
    </source>
</evidence>
<feature type="region of interest" description="Disordered" evidence="2">
    <location>
        <begin position="109"/>
        <end position="128"/>
    </location>
</feature>
<dbReference type="OrthoDB" id="7444849at2759"/>
<evidence type="ECO:0000259" key="3">
    <source>
        <dbReference type="PROSITE" id="PS51029"/>
    </source>
</evidence>
<dbReference type="InterPro" id="IPR004210">
    <property type="entry name" value="BESS_motif"/>
</dbReference>
<sequence>MQFEYDPEQLIAEVSKRPGIWDNEHPDYRAKNVKSKLWHEVVKELMSLNDVNMSKSEMRELELQLQKKWKSLRDCFQKYLVNPFKFKRPYIYSKQLEFLLKDKKLPTQRKKTPIQVGSSESDDEDSRPKNVWVSKKKIKLQKTEEESDGDNDVTYDYSFDVSATTEPIDTRNTSDGHGQFAFANVDAQIKRNSSDGHGQFMFANVDAQIRGDSEDSDRMFLMSLLPHLRTIPEEFRLNVKLELMQVLRVANESTAKLKYPSSSLD</sequence>
<dbReference type="STRING" id="104452.A0A0L7KQU0"/>